<sequence length="83" mass="9768">MVNGTELYDIEKDRMQLHNLAGKHPEIVQPLLADNADFLKEVKTNHEYNEFPTAILLLLEKNWLSCRTLKNYLFIILPLIFKQ</sequence>
<evidence type="ECO:0000313" key="1">
    <source>
        <dbReference type="EMBL" id="SDE72354.1"/>
    </source>
</evidence>
<dbReference type="Proteomes" id="UP000199109">
    <property type="component" value="Unassembled WGS sequence"/>
</dbReference>
<gene>
    <name evidence="1" type="ORF">SAMN05421636_10710</name>
</gene>
<protein>
    <submittedName>
        <fullName evidence="1">Uncharacterized protein</fullName>
    </submittedName>
</protein>
<dbReference type="EMBL" id="FNAO01000007">
    <property type="protein sequence ID" value="SDE72354.1"/>
    <property type="molecule type" value="Genomic_DNA"/>
</dbReference>
<evidence type="ECO:0000313" key="2">
    <source>
        <dbReference type="Proteomes" id="UP000199109"/>
    </source>
</evidence>
<organism evidence="1 2">
    <name type="scientific">Pricia antarctica</name>
    <dbReference type="NCBI Taxonomy" id="641691"/>
    <lineage>
        <taxon>Bacteria</taxon>
        <taxon>Pseudomonadati</taxon>
        <taxon>Bacteroidota</taxon>
        <taxon>Flavobacteriia</taxon>
        <taxon>Flavobacteriales</taxon>
        <taxon>Flavobacteriaceae</taxon>
        <taxon>Pricia</taxon>
    </lineage>
</organism>
<reference evidence="1 2" key="1">
    <citation type="submission" date="2016-10" db="EMBL/GenBank/DDBJ databases">
        <authorList>
            <person name="de Groot N.N."/>
        </authorList>
    </citation>
    <scope>NUCLEOTIDE SEQUENCE [LARGE SCALE GENOMIC DNA]</scope>
    <source>
        <strain evidence="1 2">DSM 23421</strain>
    </source>
</reference>
<keyword evidence="2" id="KW-1185">Reference proteome</keyword>
<name>A0A1G7F909_9FLAO</name>
<proteinExistence type="predicted"/>
<dbReference type="InterPro" id="IPR017850">
    <property type="entry name" value="Alkaline_phosphatase_core_sf"/>
</dbReference>
<dbReference type="STRING" id="641691.SAMN05421636_10710"/>
<dbReference type="AlphaFoldDB" id="A0A1G7F909"/>
<dbReference type="Gene3D" id="3.30.1120.10">
    <property type="match status" value="1"/>
</dbReference>
<accession>A0A1G7F909</accession>
<dbReference type="SUPFAM" id="SSF53649">
    <property type="entry name" value="Alkaline phosphatase-like"/>
    <property type="match status" value="1"/>
</dbReference>